<comment type="caution">
    <text evidence="2">The sequence shown here is derived from an EMBL/GenBank/DDBJ whole genome shotgun (WGS) entry which is preliminary data.</text>
</comment>
<proteinExistence type="predicted"/>
<keyword evidence="1" id="KW-0812">Transmembrane</keyword>
<sequence>MESLDEKSTTSSSLPRNFDLGFHELQQMRDLEDVIMSIPIVLNATVTLISEAERAVASSMTVEKVSRAGESGGVEGMRRSEEEEEEEKHLNFFKAQKAILEDIVSVVGVLQGRIRGLRGFMADTLDLRNQYQAARTNDYLLKLIREGVEESGATVFGMNFVAFDAKHAKVKVAEDFWIYVAFSIPLTVLTLGAWFYAARKSKDQGRRRMSVLFDEP</sequence>
<keyword evidence="3" id="KW-1185">Reference proteome</keyword>
<reference evidence="2 3" key="1">
    <citation type="submission" date="2015-05" db="EMBL/GenBank/DDBJ databases">
        <title>Distinctive expansion of gene families associated with plant cell wall degradation and secondary metabolism in the genomes of grapevine trunk pathogens.</title>
        <authorList>
            <person name="Lawrence D.P."/>
            <person name="Travadon R."/>
            <person name="Rolshausen P.E."/>
            <person name="Baumgartner K."/>
        </authorList>
    </citation>
    <scope>NUCLEOTIDE SEQUENCE [LARGE SCALE GENOMIC DNA]</scope>
    <source>
        <strain evidence="2">UCRPC4</strain>
    </source>
</reference>
<feature type="transmembrane region" description="Helical" evidence="1">
    <location>
        <begin position="176"/>
        <end position="198"/>
    </location>
</feature>
<dbReference type="EMBL" id="LCWF01000056">
    <property type="protein sequence ID" value="KKY24756.1"/>
    <property type="molecule type" value="Genomic_DNA"/>
</dbReference>
<dbReference type="Proteomes" id="UP000053317">
    <property type="component" value="Unassembled WGS sequence"/>
</dbReference>
<dbReference type="AlphaFoldDB" id="A0A0G2ERG4"/>
<gene>
    <name evidence="2" type="ORF">UCRPC4_g02286</name>
</gene>
<keyword evidence="1" id="KW-0472">Membrane</keyword>
<dbReference type="OrthoDB" id="5396681at2759"/>
<accession>A0A0G2ERG4</accession>
<evidence type="ECO:0000256" key="1">
    <source>
        <dbReference type="SAM" id="Phobius"/>
    </source>
</evidence>
<name>A0A0G2ERG4_PHACM</name>
<reference evidence="2 3" key="2">
    <citation type="submission" date="2015-05" db="EMBL/GenBank/DDBJ databases">
        <authorList>
            <person name="Morales-Cruz A."/>
            <person name="Amrine K.C."/>
            <person name="Cantu D."/>
        </authorList>
    </citation>
    <scope>NUCLEOTIDE SEQUENCE [LARGE SCALE GENOMIC DNA]</scope>
    <source>
        <strain evidence="2">UCRPC4</strain>
    </source>
</reference>
<evidence type="ECO:0000313" key="2">
    <source>
        <dbReference type="EMBL" id="KKY24756.1"/>
    </source>
</evidence>
<organism evidence="2 3">
    <name type="scientific">Phaeomoniella chlamydospora</name>
    <name type="common">Phaeoacremonium chlamydosporum</name>
    <dbReference type="NCBI Taxonomy" id="158046"/>
    <lineage>
        <taxon>Eukaryota</taxon>
        <taxon>Fungi</taxon>
        <taxon>Dikarya</taxon>
        <taxon>Ascomycota</taxon>
        <taxon>Pezizomycotina</taxon>
        <taxon>Eurotiomycetes</taxon>
        <taxon>Chaetothyriomycetidae</taxon>
        <taxon>Phaeomoniellales</taxon>
        <taxon>Phaeomoniellaceae</taxon>
        <taxon>Phaeomoniella</taxon>
    </lineage>
</organism>
<protein>
    <submittedName>
        <fullName evidence="2">Uncharacterized protein</fullName>
    </submittedName>
</protein>
<evidence type="ECO:0000313" key="3">
    <source>
        <dbReference type="Proteomes" id="UP000053317"/>
    </source>
</evidence>
<keyword evidence="1" id="KW-1133">Transmembrane helix</keyword>